<dbReference type="SUPFAM" id="SSF52540">
    <property type="entry name" value="P-loop containing nucleoside triphosphate hydrolases"/>
    <property type="match status" value="1"/>
</dbReference>
<comment type="caution">
    <text evidence="1">The sequence shown here is derived from an EMBL/GenBank/DDBJ whole genome shotgun (WGS) entry which is preliminary data.</text>
</comment>
<name>N6X0Q2_9GAMM</name>
<dbReference type="STRING" id="626887.J057_01219"/>
<dbReference type="RefSeq" id="WP_004582790.1">
    <property type="nucleotide sequence ID" value="NZ_AP028878.1"/>
</dbReference>
<dbReference type="InterPro" id="IPR004596">
    <property type="entry name" value="Cell_div_suppressor_SulA"/>
</dbReference>
<dbReference type="Gene3D" id="3.40.50.300">
    <property type="entry name" value="P-loop containing nucleotide triphosphate hydrolases"/>
    <property type="match status" value="1"/>
</dbReference>
<dbReference type="OrthoDB" id="9811176at2"/>
<dbReference type="GO" id="GO:0009432">
    <property type="term" value="P:SOS response"/>
    <property type="evidence" value="ECO:0007669"/>
    <property type="project" value="InterPro"/>
</dbReference>
<accession>N6X0Q2</accession>
<evidence type="ECO:0000313" key="1">
    <source>
        <dbReference type="EMBL" id="ENO17017.1"/>
    </source>
</evidence>
<evidence type="ECO:0000313" key="2">
    <source>
        <dbReference type="Proteomes" id="UP000013165"/>
    </source>
</evidence>
<dbReference type="InterPro" id="IPR027417">
    <property type="entry name" value="P-loop_NTPase"/>
</dbReference>
<dbReference type="PATRIC" id="fig|626887.3.peg.224"/>
<keyword evidence="2" id="KW-1185">Reference proteome</keyword>
<dbReference type="GO" id="GO:0051782">
    <property type="term" value="P:negative regulation of cell division"/>
    <property type="evidence" value="ECO:0007669"/>
    <property type="project" value="InterPro"/>
</dbReference>
<dbReference type="Pfam" id="PF03846">
    <property type="entry name" value="SulA"/>
    <property type="match status" value="1"/>
</dbReference>
<organism evidence="1 2">
    <name type="scientific">Marinobacter nanhaiticus D15-8W</name>
    <dbReference type="NCBI Taxonomy" id="626887"/>
    <lineage>
        <taxon>Bacteria</taxon>
        <taxon>Pseudomonadati</taxon>
        <taxon>Pseudomonadota</taxon>
        <taxon>Gammaproteobacteria</taxon>
        <taxon>Pseudomonadales</taxon>
        <taxon>Marinobacteraceae</taxon>
        <taxon>Marinobacter</taxon>
    </lineage>
</organism>
<reference evidence="1 2" key="1">
    <citation type="journal article" date="2013" name="Genome Announc.">
        <title>Genome Sequence of the Polycyclic Aromatic Hydrocarbon-Degrading Bacterium Strain Marinobacter nanhaiticus D15-8WT.</title>
        <authorList>
            <person name="Cui Z."/>
            <person name="Gao W."/>
            <person name="Li Q."/>
            <person name="Xu G."/>
            <person name="Zheng L."/>
        </authorList>
    </citation>
    <scope>NUCLEOTIDE SEQUENCE [LARGE SCALE GENOMIC DNA]</scope>
    <source>
        <strain evidence="1 2">D15-8W</strain>
    </source>
</reference>
<dbReference type="eggNOG" id="COG5404">
    <property type="taxonomic scope" value="Bacteria"/>
</dbReference>
<gene>
    <name evidence="1" type="ORF">J057_01219</name>
</gene>
<dbReference type="Proteomes" id="UP000013165">
    <property type="component" value="Unassembled WGS sequence"/>
</dbReference>
<sequence length="184" mass="19991">MEQLSFNQNLTYNAAAIASPTKAVSRQSARYSALNGARTGAVAFTAGRDARPDYADVARPSSVEKPEGNVTEIILPEAQVENMQLLLPMLTQLNQERRWLAWIDPPQALMQKWQQMHGIIASELLVLRSTGQHDALSLAERALAAGTCHAVVMWTADALGAAAFDRLQTASAKGDSHGVVLRQR</sequence>
<protein>
    <submittedName>
        <fullName evidence="1">LexA family transcriptional regulator</fullName>
    </submittedName>
</protein>
<proteinExistence type="predicted"/>
<dbReference type="EMBL" id="APLQ01000007">
    <property type="protein sequence ID" value="ENO17017.1"/>
    <property type="molecule type" value="Genomic_DNA"/>
</dbReference>
<dbReference type="HOGENOM" id="CLU_136733_0_0_6"/>
<dbReference type="AlphaFoldDB" id="N6X0Q2"/>